<name>A0A318KQJ1_9NOCA</name>
<proteinExistence type="predicted"/>
<dbReference type="Gene3D" id="1.10.10.10">
    <property type="entry name" value="Winged helix-like DNA-binding domain superfamily/Winged helix DNA-binding domain"/>
    <property type="match status" value="1"/>
</dbReference>
<keyword evidence="1" id="KW-0805">Transcription regulation</keyword>
<dbReference type="InterPro" id="IPR036390">
    <property type="entry name" value="WH_DNA-bd_sf"/>
</dbReference>
<keyword evidence="6" id="KW-1185">Reference proteome</keyword>
<dbReference type="SUPFAM" id="SSF46785">
    <property type="entry name" value="Winged helix' DNA-binding domain"/>
    <property type="match status" value="1"/>
</dbReference>
<keyword evidence="3" id="KW-0804">Transcription</keyword>
<evidence type="ECO:0000256" key="2">
    <source>
        <dbReference type="ARBA" id="ARBA00023125"/>
    </source>
</evidence>
<dbReference type="Pfam" id="PF12802">
    <property type="entry name" value="MarR_2"/>
    <property type="match status" value="1"/>
</dbReference>
<dbReference type="PROSITE" id="PS50995">
    <property type="entry name" value="HTH_MARR_2"/>
    <property type="match status" value="1"/>
</dbReference>
<dbReference type="Proteomes" id="UP000247569">
    <property type="component" value="Unassembled WGS sequence"/>
</dbReference>
<evidence type="ECO:0000259" key="4">
    <source>
        <dbReference type="PROSITE" id="PS50995"/>
    </source>
</evidence>
<dbReference type="OrthoDB" id="3215333at2"/>
<dbReference type="PANTHER" id="PTHR42756:SF1">
    <property type="entry name" value="TRANSCRIPTIONAL REPRESSOR OF EMRAB OPERON"/>
    <property type="match status" value="1"/>
</dbReference>
<comment type="caution">
    <text evidence="5">The sequence shown here is derived from an EMBL/GenBank/DDBJ whole genome shotgun (WGS) entry which is preliminary data.</text>
</comment>
<dbReference type="PRINTS" id="PR00598">
    <property type="entry name" value="HTHMARR"/>
</dbReference>
<dbReference type="PANTHER" id="PTHR42756">
    <property type="entry name" value="TRANSCRIPTIONAL REGULATOR, MARR"/>
    <property type="match status" value="1"/>
</dbReference>
<dbReference type="AlphaFoldDB" id="A0A318KQJ1"/>
<evidence type="ECO:0000256" key="3">
    <source>
        <dbReference type="ARBA" id="ARBA00023163"/>
    </source>
</evidence>
<organism evidence="5 6">
    <name type="scientific">Nocardia tenerifensis</name>
    <dbReference type="NCBI Taxonomy" id="228006"/>
    <lineage>
        <taxon>Bacteria</taxon>
        <taxon>Bacillati</taxon>
        <taxon>Actinomycetota</taxon>
        <taxon>Actinomycetes</taxon>
        <taxon>Mycobacteriales</taxon>
        <taxon>Nocardiaceae</taxon>
        <taxon>Nocardia</taxon>
    </lineage>
</organism>
<keyword evidence="2 5" id="KW-0238">DNA-binding</keyword>
<evidence type="ECO:0000313" key="6">
    <source>
        <dbReference type="Proteomes" id="UP000247569"/>
    </source>
</evidence>
<evidence type="ECO:0000313" key="5">
    <source>
        <dbReference type="EMBL" id="PXX65197.1"/>
    </source>
</evidence>
<dbReference type="GO" id="GO:0003700">
    <property type="term" value="F:DNA-binding transcription factor activity"/>
    <property type="evidence" value="ECO:0007669"/>
    <property type="project" value="InterPro"/>
</dbReference>
<dbReference type="RefSeq" id="WP_040739592.1">
    <property type="nucleotide sequence ID" value="NZ_QJKF01000004.1"/>
</dbReference>
<dbReference type="InterPro" id="IPR036388">
    <property type="entry name" value="WH-like_DNA-bd_sf"/>
</dbReference>
<dbReference type="InterPro" id="IPR000835">
    <property type="entry name" value="HTH_MarR-typ"/>
</dbReference>
<evidence type="ECO:0000256" key="1">
    <source>
        <dbReference type="ARBA" id="ARBA00023015"/>
    </source>
</evidence>
<reference evidence="5 6" key="1">
    <citation type="submission" date="2018-05" db="EMBL/GenBank/DDBJ databases">
        <title>Genomic Encyclopedia of Type Strains, Phase IV (KMG-IV): sequencing the most valuable type-strain genomes for metagenomic binning, comparative biology and taxonomic classification.</title>
        <authorList>
            <person name="Goeker M."/>
        </authorList>
    </citation>
    <scope>NUCLEOTIDE SEQUENCE [LARGE SCALE GENOMIC DNA]</scope>
    <source>
        <strain evidence="5 6">DSM 44704</strain>
    </source>
</reference>
<protein>
    <submittedName>
        <fullName evidence="5">DNA-binding MarR family transcriptional regulator</fullName>
    </submittedName>
</protein>
<dbReference type="EMBL" id="QJKF01000004">
    <property type="protein sequence ID" value="PXX65197.1"/>
    <property type="molecule type" value="Genomic_DNA"/>
</dbReference>
<sequence length="144" mass="16278">MPDEHLHPRALLRLPTFALGKLHKAVHAEVGASLRDHWVLVCLEEFGELSQQQVSTTLGIDRSEMVRLVDGLERDGLVVRVRDTEDRRKYRLTVTRAGKKQSALTNARIAEATDRVLGRLDEQERRTLHRLALKAIGEEPDAAD</sequence>
<accession>A0A318KQJ1</accession>
<feature type="domain" description="HTH marR-type" evidence="4">
    <location>
        <begin position="1"/>
        <end position="137"/>
    </location>
</feature>
<dbReference type="SMART" id="SM00347">
    <property type="entry name" value="HTH_MARR"/>
    <property type="match status" value="1"/>
</dbReference>
<dbReference type="GO" id="GO:0003677">
    <property type="term" value="F:DNA binding"/>
    <property type="evidence" value="ECO:0007669"/>
    <property type="project" value="UniProtKB-KW"/>
</dbReference>
<gene>
    <name evidence="5" type="ORF">DFR70_104259</name>
</gene>